<keyword evidence="4" id="KW-1185">Reference proteome</keyword>
<keyword evidence="2" id="KW-0812">Transmembrane</keyword>
<keyword evidence="2" id="KW-0472">Membrane</keyword>
<name>A0A2N3LUA5_9HYPH</name>
<organism evidence="3 4">
    <name type="scientific">Pleomorphomonas diazotrophica</name>
    <dbReference type="NCBI Taxonomy" id="1166257"/>
    <lineage>
        <taxon>Bacteria</taxon>
        <taxon>Pseudomonadati</taxon>
        <taxon>Pseudomonadota</taxon>
        <taxon>Alphaproteobacteria</taxon>
        <taxon>Hyphomicrobiales</taxon>
        <taxon>Pleomorphomonadaceae</taxon>
        <taxon>Pleomorphomonas</taxon>
    </lineage>
</organism>
<protein>
    <submittedName>
        <fullName evidence="3">Uncharacterized protein</fullName>
    </submittedName>
</protein>
<sequence>MIAAKPGVAMPHHPPRHSSASDAGRSAIVTIRPSVLRLGVVARLAGAGLFVAGIWALIGWVLR</sequence>
<proteinExistence type="predicted"/>
<feature type="region of interest" description="Disordered" evidence="1">
    <location>
        <begin position="1"/>
        <end position="23"/>
    </location>
</feature>
<comment type="caution">
    <text evidence="3">The sequence shown here is derived from an EMBL/GenBank/DDBJ whole genome shotgun (WGS) entry which is preliminary data.</text>
</comment>
<accession>A0A2N3LUA5</accession>
<evidence type="ECO:0000313" key="4">
    <source>
        <dbReference type="Proteomes" id="UP000233491"/>
    </source>
</evidence>
<evidence type="ECO:0000313" key="3">
    <source>
        <dbReference type="EMBL" id="PKR88220.1"/>
    </source>
</evidence>
<keyword evidence="2" id="KW-1133">Transmembrane helix</keyword>
<dbReference type="Proteomes" id="UP000233491">
    <property type="component" value="Unassembled WGS sequence"/>
</dbReference>
<dbReference type="AlphaFoldDB" id="A0A2N3LUA5"/>
<dbReference type="EMBL" id="PJNW01000013">
    <property type="protein sequence ID" value="PKR88220.1"/>
    <property type="molecule type" value="Genomic_DNA"/>
</dbReference>
<reference evidence="3 4" key="1">
    <citation type="submission" date="2017-12" db="EMBL/GenBank/DDBJ databases">
        <title>Anaerobic carbon monoxide metabolism by Pleomorphomonas carboxyditropha sp. nov., a new mesophilic hydrogenogenic carboxidotroph.</title>
        <authorList>
            <person name="Esquivel-Elizondo S."/>
            <person name="Krajmalnik-Brown R."/>
        </authorList>
    </citation>
    <scope>NUCLEOTIDE SEQUENCE [LARGE SCALE GENOMIC DNA]</scope>
    <source>
        <strain evidence="3 4">R5-392</strain>
    </source>
</reference>
<evidence type="ECO:0000256" key="1">
    <source>
        <dbReference type="SAM" id="MobiDB-lite"/>
    </source>
</evidence>
<gene>
    <name evidence="3" type="ORF">CXZ10_15595</name>
</gene>
<evidence type="ECO:0000256" key="2">
    <source>
        <dbReference type="SAM" id="Phobius"/>
    </source>
</evidence>
<feature type="transmembrane region" description="Helical" evidence="2">
    <location>
        <begin position="40"/>
        <end position="62"/>
    </location>
</feature>